<keyword evidence="3" id="KW-0677">Repeat</keyword>
<accession>A0AAD7MDW1</accession>
<evidence type="ECO:0000256" key="8">
    <source>
        <dbReference type="SAM" id="MobiDB-lite"/>
    </source>
</evidence>
<dbReference type="SMART" id="SM00355">
    <property type="entry name" value="ZnF_C2H2"/>
    <property type="match status" value="2"/>
</dbReference>
<proteinExistence type="predicted"/>
<dbReference type="EMBL" id="JARKIB010000363">
    <property type="protein sequence ID" value="KAJ7712538.1"/>
    <property type="molecule type" value="Genomic_DNA"/>
</dbReference>
<feature type="domain" description="C2H2-type" evidence="9">
    <location>
        <begin position="742"/>
        <end position="769"/>
    </location>
</feature>
<evidence type="ECO:0000256" key="2">
    <source>
        <dbReference type="ARBA" id="ARBA00022723"/>
    </source>
</evidence>
<keyword evidence="5" id="KW-0862">Zinc</keyword>
<dbReference type="InterPro" id="IPR050331">
    <property type="entry name" value="Zinc_finger"/>
</dbReference>
<dbReference type="PANTHER" id="PTHR16515:SF49">
    <property type="entry name" value="GASTRULA ZINC FINGER PROTEIN XLCGF49.1-LIKE-RELATED"/>
    <property type="match status" value="1"/>
</dbReference>
<dbReference type="Proteomes" id="UP001215598">
    <property type="component" value="Unassembled WGS sequence"/>
</dbReference>
<dbReference type="PROSITE" id="PS50157">
    <property type="entry name" value="ZINC_FINGER_C2H2_2"/>
    <property type="match status" value="2"/>
</dbReference>
<organism evidence="10 11">
    <name type="scientific">Mycena metata</name>
    <dbReference type="NCBI Taxonomy" id="1033252"/>
    <lineage>
        <taxon>Eukaryota</taxon>
        <taxon>Fungi</taxon>
        <taxon>Dikarya</taxon>
        <taxon>Basidiomycota</taxon>
        <taxon>Agaricomycotina</taxon>
        <taxon>Agaricomycetes</taxon>
        <taxon>Agaricomycetidae</taxon>
        <taxon>Agaricales</taxon>
        <taxon>Marasmiineae</taxon>
        <taxon>Mycenaceae</taxon>
        <taxon>Mycena</taxon>
    </lineage>
</organism>
<evidence type="ECO:0000256" key="7">
    <source>
        <dbReference type="PROSITE-ProRule" id="PRU00042"/>
    </source>
</evidence>
<gene>
    <name evidence="10" type="ORF">B0H16DRAFT_562315</name>
</gene>
<dbReference type="GO" id="GO:0008270">
    <property type="term" value="F:zinc ion binding"/>
    <property type="evidence" value="ECO:0007669"/>
    <property type="project" value="UniProtKB-KW"/>
</dbReference>
<evidence type="ECO:0000256" key="1">
    <source>
        <dbReference type="ARBA" id="ARBA00004123"/>
    </source>
</evidence>
<evidence type="ECO:0000256" key="4">
    <source>
        <dbReference type="ARBA" id="ARBA00022771"/>
    </source>
</evidence>
<comment type="subcellular location">
    <subcellularLocation>
        <location evidence="1">Nucleus</location>
    </subcellularLocation>
</comment>
<keyword evidence="2" id="KW-0479">Metal-binding</keyword>
<dbReference type="PROSITE" id="PS00028">
    <property type="entry name" value="ZINC_FINGER_C2H2_1"/>
    <property type="match status" value="1"/>
</dbReference>
<feature type="region of interest" description="Disordered" evidence="8">
    <location>
        <begin position="531"/>
        <end position="565"/>
    </location>
</feature>
<dbReference type="GO" id="GO:0010468">
    <property type="term" value="P:regulation of gene expression"/>
    <property type="evidence" value="ECO:0007669"/>
    <property type="project" value="TreeGrafter"/>
</dbReference>
<name>A0AAD7MDW1_9AGAR</name>
<protein>
    <recommendedName>
        <fullName evidence="9">C2H2-type domain-containing protein</fullName>
    </recommendedName>
</protein>
<dbReference type="SUPFAM" id="SSF57667">
    <property type="entry name" value="beta-beta-alpha zinc fingers"/>
    <property type="match status" value="1"/>
</dbReference>
<evidence type="ECO:0000256" key="3">
    <source>
        <dbReference type="ARBA" id="ARBA00022737"/>
    </source>
</evidence>
<evidence type="ECO:0000256" key="6">
    <source>
        <dbReference type="ARBA" id="ARBA00023242"/>
    </source>
</evidence>
<feature type="region of interest" description="Disordered" evidence="8">
    <location>
        <begin position="669"/>
        <end position="691"/>
    </location>
</feature>
<dbReference type="InterPro" id="IPR013087">
    <property type="entry name" value="Znf_C2H2_type"/>
</dbReference>
<feature type="region of interest" description="Disordered" evidence="8">
    <location>
        <begin position="579"/>
        <end position="602"/>
    </location>
</feature>
<dbReference type="AlphaFoldDB" id="A0AAD7MDW1"/>
<dbReference type="GO" id="GO:0005634">
    <property type="term" value="C:nucleus"/>
    <property type="evidence" value="ECO:0007669"/>
    <property type="project" value="UniProtKB-SubCell"/>
</dbReference>
<dbReference type="PANTHER" id="PTHR16515">
    <property type="entry name" value="PR DOMAIN ZINC FINGER PROTEIN"/>
    <property type="match status" value="1"/>
</dbReference>
<feature type="compositionally biased region" description="Basic and acidic residues" evidence="8">
    <location>
        <begin position="677"/>
        <end position="691"/>
    </location>
</feature>
<evidence type="ECO:0000313" key="10">
    <source>
        <dbReference type="EMBL" id="KAJ7712538.1"/>
    </source>
</evidence>
<feature type="domain" description="C2H2-type" evidence="9">
    <location>
        <begin position="714"/>
        <end position="741"/>
    </location>
</feature>
<evidence type="ECO:0000313" key="11">
    <source>
        <dbReference type="Proteomes" id="UP001215598"/>
    </source>
</evidence>
<reference evidence="10" key="1">
    <citation type="submission" date="2023-03" db="EMBL/GenBank/DDBJ databases">
        <title>Massive genome expansion in bonnet fungi (Mycena s.s.) driven by repeated elements and novel gene families across ecological guilds.</title>
        <authorList>
            <consortium name="Lawrence Berkeley National Laboratory"/>
            <person name="Harder C.B."/>
            <person name="Miyauchi S."/>
            <person name="Viragh M."/>
            <person name="Kuo A."/>
            <person name="Thoen E."/>
            <person name="Andreopoulos B."/>
            <person name="Lu D."/>
            <person name="Skrede I."/>
            <person name="Drula E."/>
            <person name="Henrissat B."/>
            <person name="Morin E."/>
            <person name="Kohler A."/>
            <person name="Barry K."/>
            <person name="LaButti K."/>
            <person name="Morin E."/>
            <person name="Salamov A."/>
            <person name="Lipzen A."/>
            <person name="Mereny Z."/>
            <person name="Hegedus B."/>
            <person name="Baldrian P."/>
            <person name="Stursova M."/>
            <person name="Weitz H."/>
            <person name="Taylor A."/>
            <person name="Grigoriev I.V."/>
            <person name="Nagy L.G."/>
            <person name="Martin F."/>
            <person name="Kauserud H."/>
        </authorList>
    </citation>
    <scope>NUCLEOTIDE SEQUENCE</scope>
    <source>
        <strain evidence="10">CBHHK182m</strain>
    </source>
</reference>
<comment type="caution">
    <text evidence="10">The sequence shown here is derived from an EMBL/GenBank/DDBJ whole genome shotgun (WGS) entry which is preliminary data.</text>
</comment>
<dbReference type="Pfam" id="PF00096">
    <property type="entry name" value="zf-C2H2"/>
    <property type="match status" value="2"/>
</dbReference>
<evidence type="ECO:0000256" key="5">
    <source>
        <dbReference type="ARBA" id="ARBA00022833"/>
    </source>
</evidence>
<dbReference type="CDD" id="cd00065">
    <property type="entry name" value="FYVE_like_SF"/>
    <property type="match status" value="1"/>
</dbReference>
<keyword evidence="6" id="KW-0539">Nucleus</keyword>
<keyword evidence="11" id="KW-1185">Reference proteome</keyword>
<sequence>MMLYNIHAQSYSLPLTRMSRYPFTDSYGSGPMAEDLNIPVYIPVYISEASPPLRPDELPPPGSSADMFQRAASPAFHGSQQFTSVAGNLIQNLHPTTHPTPLRPLSSGIENPTSTSNALGTVCSDSANYCSHLLRQGRGFPLYVPGPQRYLPQEYKKNGVMIGDVGRITPEGVFDFFFNIYLAADHRVHANLANPGAKYVPEHFSPLEPYDPRDLVCLEFDAGNYVASPFVQAQESDALPAEFPGGEFLFGCKGPSGALLALPYGARLEKLENVEPVRQYAACNAKSWYKHINGKRGRGLTNGSLYLITGCEKSRSGGMASFQSVAPGAEFQISFRQIHNLDGDYKYHFTRSAPARTKYFDGSADPFNQTTFLHGFSISLGEGIWESLFGVKLREITDSEMEGSQSDWVPFGSQRSLFSWTFDFFSGGEAGGKKYTDPTGESVTLSELSPTSMVVHPGRLINNFLLRERPEATVVITHDDDWRDILRDDGTEAAIKGTTELLQHISEQSTIKEKDGVISLVSKPKEVNPPPALPWFPSGENLSPGASESFHLDPRSTPPSPVDDLANFEDLSMEEAGFTEQHSSDYDLSVNQSTHRAEASGSDSFLHTLGTADTASIRSASSLSSRYSPDDSFFTVGRSRSDSHLPASALRTADTVDLTAPLGLEAGAYDGSSLSASEREIHGQDRQDTPYRHSVATPATVRAAKFRRKKHAVFVCHLCGRDFTAKHNLQNHINSHNSVKKHRCEHCGQSFGTAHVLRRHMKTCKRTRQALAQSPQQGHQMEV</sequence>
<dbReference type="Gene3D" id="3.30.160.60">
    <property type="entry name" value="Classic Zinc Finger"/>
    <property type="match status" value="1"/>
</dbReference>
<keyword evidence="4 7" id="KW-0863">Zinc-finger</keyword>
<evidence type="ECO:0000259" key="9">
    <source>
        <dbReference type="PROSITE" id="PS50157"/>
    </source>
</evidence>
<dbReference type="InterPro" id="IPR036236">
    <property type="entry name" value="Znf_C2H2_sf"/>
</dbReference>